<proteinExistence type="inferred from homology"/>
<evidence type="ECO:0000256" key="5">
    <source>
        <dbReference type="ARBA" id="ARBA00023180"/>
    </source>
</evidence>
<dbReference type="InterPro" id="IPR032799">
    <property type="entry name" value="TAXi_C"/>
</dbReference>
<protein>
    <submittedName>
        <fullName evidence="7">Putative nepenthesin</fullName>
        <ecNumber evidence="7">3.4.23.12</ecNumber>
    </submittedName>
</protein>
<dbReference type="InterPro" id="IPR034161">
    <property type="entry name" value="Pepsin-like_plant"/>
</dbReference>
<feature type="domain" description="Peptidase A1" evidence="6">
    <location>
        <begin position="98"/>
        <end position="410"/>
    </location>
</feature>
<dbReference type="PANTHER" id="PTHR47967">
    <property type="entry name" value="OS07G0603500 PROTEIN-RELATED"/>
    <property type="match status" value="1"/>
</dbReference>
<evidence type="ECO:0000313" key="7">
    <source>
        <dbReference type="EMBL" id="PRQ37324.1"/>
    </source>
</evidence>
<evidence type="ECO:0000256" key="2">
    <source>
        <dbReference type="ARBA" id="ARBA00022670"/>
    </source>
</evidence>
<dbReference type="GO" id="GO:0005576">
    <property type="term" value="C:extracellular region"/>
    <property type="evidence" value="ECO:0007669"/>
    <property type="project" value="TreeGrafter"/>
</dbReference>
<gene>
    <name evidence="7" type="ORF">RchiOBHm_Chr4g0401311</name>
</gene>
<dbReference type="Gramene" id="PRQ37324">
    <property type="protein sequence ID" value="PRQ37324"/>
    <property type="gene ID" value="RchiOBHm_Chr4g0401311"/>
</dbReference>
<dbReference type="OMA" id="NEEICHY"/>
<reference evidence="7 8" key="1">
    <citation type="journal article" date="2018" name="Nat. Genet.">
        <title>The Rosa genome provides new insights in the design of modern roses.</title>
        <authorList>
            <person name="Bendahmane M."/>
        </authorList>
    </citation>
    <scope>NUCLEOTIDE SEQUENCE [LARGE SCALE GENOMIC DNA]</scope>
    <source>
        <strain evidence="8">cv. Old Blush</strain>
    </source>
</reference>
<comment type="similarity">
    <text evidence="1">Belongs to the peptidase A1 family.</text>
</comment>
<organism evidence="7 8">
    <name type="scientific">Rosa chinensis</name>
    <name type="common">China rose</name>
    <dbReference type="NCBI Taxonomy" id="74649"/>
    <lineage>
        <taxon>Eukaryota</taxon>
        <taxon>Viridiplantae</taxon>
        <taxon>Streptophyta</taxon>
        <taxon>Embryophyta</taxon>
        <taxon>Tracheophyta</taxon>
        <taxon>Spermatophyta</taxon>
        <taxon>Magnoliopsida</taxon>
        <taxon>eudicotyledons</taxon>
        <taxon>Gunneridae</taxon>
        <taxon>Pentapetalae</taxon>
        <taxon>rosids</taxon>
        <taxon>fabids</taxon>
        <taxon>Rosales</taxon>
        <taxon>Rosaceae</taxon>
        <taxon>Rosoideae</taxon>
        <taxon>Rosoideae incertae sedis</taxon>
        <taxon>Rosa</taxon>
    </lineage>
</organism>
<dbReference type="EMBL" id="PDCK01000042">
    <property type="protein sequence ID" value="PRQ37324.1"/>
    <property type="molecule type" value="Genomic_DNA"/>
</dbReference>
<keyword evidence="4 7" id="KW-0378">Hydrolase</keyword>
<accession>A0A2P6QT31</accession>
<evidence type="ECO:0000256" key="3">
    <source>
        <dbReference type="ARBA" id="ARBA00022750"/>
    </source>
</evidence>
<comment type="caution">
    <text evidence="7">The sequence shown here is derived from an EMBL/GenBank/DDBJ whole genome shotgun (WGS) entry which is preliminary data.</text>
</comment>
<dbReference type="InterPro" id="IPR032861">
    <property type="entry name" value="TAXi_N"/>
</dbReference>
<dbReference type="InterPro" id="IPR051708">
    <property type="entry name" value="Plant_Aspart_Prot_A1"/>
</dbReference>
<dbReference type="Pfam" id="PF14543">
    <property type="entry name" value="TAXi_N"/>
    <property type="match status" value="1"/>
</dbReference>
<dbReference type="AlphaFoldDB" id="A0A2P6QT31"/>
<dbReference type="InterPro" id="IPR033121">
    <property type="entry name" value="PEPTIDASE_A1"/>
</dbReference>
<dbReference type="Gene3D" id="2.40.70.10">
    <property type="entry name" value="Acid Proteases"/>
    <property type="match status" value="3"/>
</dbReference>
<dbReference type="PROSITE" id="PS51767">
    <property type="entry name" value="PEPTIDASE_A1"/>
    <property type="match status" value="1"/>
</dbReference>
<dbReference type="Pfam" id="PF14541">
    <property type="entry name" value="TAXi_C"/>
    <property type="match status" value="1"/>
</dbReference>
<evidence type="ECO:0000256" key="4">
    <source>
        <dbReference type="ARBA" id="ARBA00022801"/>
    </source>
</evidence>
<dbReference type="PANTHER" id="PTHR47967:SF66">
    <property type="entry name" value="ASPARTIC PROTEINASE CDR1-RELATED"/>
    <property type="match status" value="1"/>
</dbReference>
<keyword evidence="2" id="KW-0645">Protease</keyword>
<dbReference type="GO" id="GO:0006508">
    <property type="term" value="P:proteolysis"/>
    <property type="evidence" value="ECO:0007669"/>
    <property type="project" value="UniProtKB-KW"/>
</dbReference>
<keyword evidence="5" id="KW-0325">Glycoprotein</keyword>
<dbReference type="CDD" id="cd05476">
    <property type="entry name" value="pepsin_A_like_plant"/>
    <property type="match status" value="1"/>
</dbReference>
<keyword evidence="8" id="KW-1185">Reference proteome</keyword>
<dbReference type="EC" id="3.4.23.12" evidence="7"/>
<evidence type="ECO:0000313" key="8">
    <source>
        <dbReference type="Proteomes" id="UP000238479"/>
    </source>
</evidence>
<evidence type="ECO:0000256" key="1">
    <source>
        <dbReference type="ARBA" id="ARBA00007447"/>
    </source>
</evidence>
<keyword evidence="3" id="KW-0064">Aspartyl protease</keyword>
<name>A0A2P6QT31_ROSCH</name>
<dbReference type="GO" id="GO:0004190">
    <property type="term" value="F:aspartic-type endopeptidase activity"/>
    <property type="evidence" value="ECO:0007669"/>
    <property type="project" value="UniProtKB-KW"/>
</dbReference>
<dbReference type="InterPro" id="IPR021109">
    <property type="entry name" value="Peptidase_aspartic_dom_sf"/>
</dbReference>
<sequence>MLTYLFLSIAVSLTISLTSMFPLFSLIQANNHGERGFTVELIHRDSPFSPLYNPLETPSKRVANALQRSINHANRIFKATSFTSNWPQSTIMPDTGEYLMEISIGTPPVEILGTADTASDLSWIQCIPCRTSCSNEEICHYEITYGDKSYSNGIVATDTITFGSTTRQPFRLPQIILGCGHNNSGLFREAASGMIGLARGSASLISQMDSTIDGRFSYCQVHAIWKPNSTVTSKMNFGSRAVVSGFRVVSTPLLTGDPNMSFYFLRLEAMNVGLKRFQYYTNGTASTKLGKGNIIIDAGTTLTYLRKDVYGKLESAMSEAIKLERVNDTQHHLNLCYKTYSDIKAPIITAHFTSGTKLKLKALNTFMRLSKTLVCFAFKPTPVDIAIFGNMAQRNFFIGYILKKETVSPLSLLIVPSINHQYARTHKYPRLVLFIIMYSQLF</sequence>
<dbReference type="Proteomes" id="UP000238479">
    <property type="component" value="Chromosome 4"/>
</dbReference>
<dbReference type="SUPFAM" id="SSF50630">
    <property type="entry name" value="Acid proteases"/>
    <property type="match status" value="1"/>
</dbReference>
<evidence type="ECO:0000259" key="6">
    <source>
        <dbReference type="PROSITE" id="PS51767"/>
    </source>
</evidence>